<keyword evidence="11" id="KW-1185">Reference proteome</keyword>
<comment type="subcellular location">
    <subcellularLocation>
        <location evidence="1">Nucleus</location>
    </subcellularLocation>
</comment>
<evidence type="ECO:0000256" key="4">
    <source>
        <dbReference type="ARBA" id="ARBA00022664"/>
    </source>
</evidence>
<dbReference type="SUPFAM" id="SSF158230">
    <property type="entry name" value="PRP4-like"/>
    <property type="match status" value="1"/>
</dbReference>
<evidence type="ECO:0000256" key="1">
    <source>
        <dbReference type="ARBA" id="ARBA00004123"/>
    </source>
</evidence>
<dbReference type="GO" id="GO:0005682">
    <property type="term" value="C:U5 snRNP"/>
    <property type="evidence" value="ECO:0007669"/>
    <property type="project" value="TreeGrafter"/>
</dbReference>
<dbReference type="InterPro" id="IPR036285">
    <property type="entry name" value="PRP4-like_sf"/>
</dbReference>
<keyword evidence="7" id="KW-0539">Nucleus</keyword>
<dbReference type="OrthoDB" id="10261918at2759"/>
<evidence type="ECO:0000256" key="2">
    <source>
        <dbReference type="ARBA" id="ARBA00008137"/>
    </source>
</evidence>
<dbReference type="InterPro" id="IPR039979">
    <property type="entry name" value="PRPF18"/>
</dbReference>
<dbReference type="InterPro" id="IPR004098">
    <property type="entry name" value="Prp18"/>
</dbReference>
<dbReference type="Gene3D" id="1.20.940.10">
    <property type="entry name" value="Functional domain of the splicing factor Prp18"/>
    <property type="match status" value="1"/>
</dbReference>
<keyword evidence="6" id="KW-0508">mRNA splicing</keyword>
<evidence type="ECO:0000313" key="10">
    <source>
        <dbReference type="EMBL" id="KXS19183.1"/>
    </source>
</evidence>
<feature type="compositionally biased region" description="Low complexity" evidence="8">
    <location>
        <begin position="121"/>
        <end position="131"/>
    </location>
</feature>
<dbReference type="Gene3D" id="4.10.280.110">
    <property type="entry name" value="Pre-mRNA processing factor 4 domain"/>
    <property type="match status" value="1"/>
</dbReference>
<evidence type="ECO:0000256" key="3">
    <source>
        <dbReference type="ARBA" id="ARBA00018242"/>
    </source>
</evidence>
<gene>
    <name evidence="10" type="ORF">M427DRAFT_53150</name>
</gene>
<evidence type="ECO:0000313" key="11">
    <source>
        <dbReference type="Proteomes" id="UP000070544"/>
    </source>
</evidence>
<evidence type="ECO:0000256" key="5">
    <source>
        <dbReference type="ARBA" id="ARBA00022728"/>
    </source>
</evidence>
<dbReference type="EMBL" id="KQ965739">
    <property type="protein sequence ID" value="KXS19183.1"/>
    <property type="molecule type" value="Genomic_DNA"/>
</dbReference>
<dbReference type="Pfam" id="PF08799">
    <property type="entry name" value="PRP4"/>
    <property type="match status" value="1"/>
</dbReference>
<accession>A0A139ARN1</accession>
<dbReference type="PANTHER" id="PTHR13007:SF19">
    <property type="entry name" value="PRE-MRNA-SPLICING FACTOR 18"/>
    <property type="match status" value="1"/>
</dbReference>
<protein>
    <recommendedName>
        <fullName evidence="3">Pre-mRNA-splicing factor 18</fullName>
    </recommendedName>
</protein>
<dbReference type="GO" id="GO:0046540">
    <property type="term" value="C:U4/U6 x U5 tri-snRNP complex"/>
    <property type="evidence" value="ECO:0007669"/>
    <property type="project" value="TreeGrafter"/>
</dbReference>
<evidence type="ECO:0000259" key="9">
    <source>
        <dbReference type="SMART" id="SM00500"/>
    </source>
</evidence>
<proteinExistence type="inferred from homology"/>
<evidence type="ECO:0000256" key="8">
    <source>
        <dbReference type="SAM" id="MobiDB-lite"/>
    </source>
</evidence>
<dbReference type="AlphaFoldDB" id="A0A139ARN1"/>
<dbReference type="SMART" id="SM00500">
    <property type="entry name" value="SFM"/>
    <property type="match status" value="1"/>
</dbReference>
<dbReference type="GO" id="GO:0000350">
    <property type="term" value="P:generation of catalytic spliceosome for second transesterification step"/>
    <property type="evidence" value="ECO:0007669"/>
    <property type="project" value="TreeGrafter"/>
</dbReference>
<organism evidence="10 11">
    <name type="scientific">Gonapodya prolifera (strain JEL478)</name>
    <name type="common">Monoblepharis prolifera</name>
    <dbReference type="NCBI Taxonomy" id="1344416"/>
    <lineage>
        <taxon>Eukaryota</taxon>
        <taxon>Fungi</taxon>
        <taxon>Fungi incertae sedis</taxon>
        <taxon>Chytridiomycota</taxon>
        <taxon>Chytridiomycota incertae sedis</taxon>
        <taxon>Monoblepharidomycetes</taxon>
        <taxon>Monoblepharidales</taxon>
        <taxon>Gonapodyaceae</taxon>
        <taxon>Gonapodya</taxon>
    </lineage>
</organism>
<dbReference type="SUPFAM" id="SSF47938">
    <property type="entry name" value="Functional domain of the splicing factor Prp18"/>
    <property type="match status" value="1"/>
</dbReference>
<sequence>MDPLAVLNAEIARKRKAASDALPAATASAAAALSAVKKYKRRGDIEAEREAEERRRGEEARRKAEEEEAEKKRAKEQEQQRLASLQAPQRTGTPGAGGRATTPDTTRVSPSPAGTPGRSGTPLPAAATAPTNPDALISSAEVVRRLRARGEPIRLFGESDAARTDRLRLVESQEEKVEGQRNEFMRALEATDKRLAMETIQRGAGVVDEEALRRRAREEAELEGVDTTPICVDLLMKDPERTYHLLSVYFRRLFMAWEKDLESRSDEDKRSNEGKKREAMFRQTTDYMRPFFKALSSKNLDADVVARISEIADWLQKREYQRANNAYLTLSIGNAPWPIGVTMVGIHERSAREKIFAAQVAHVLNDETTRKWIQSLKRLMSWMQDKYPPADLSKRMG</sequence>
<feature type="compositionally biased region" description="Basic and acidic residues" evidence="8">
    <location>
        <begin position="42"/>
        <end position="79"/>
    </location>
</feature>
<dbReference type="Proteomes" id="UP000070544">
    <property type="component" value="Unassembled WGS sequence"/>
</dbReference>
<dbReference type="OMA" id="SFAQVRW"/>
<name>A0A139ARN1_GONPJ</name>
<evidence type="ECO:0000256" key="6">
    <source>
        <dbReference type="ARBA" id="ARBA00023187"/>
    </source>
</evidence>
<dbReference type="PANTHER" id="PTHR13007">
    <property type="entry name" value="PRE-MRNA SPLICING FACTOR-RELATED"/>
    <property type="match status" value="1"/>
</dbReference>
<feature type="domain" description="Pre-mRNA processing factor 4 (PRP4)-like" evidence="9">
    <location>
        <begin position="137"/>
        <end position="186"/>
    </location>
</feature>
<evidence type="ECO:0000256" key="7">
    <source>
        <dbReference type="ARBA" id="ARBA00023242"/>
    </source>
</evidence>
<feature type="compositionally biased region" description="Low complexity" evidence="8">
    <location>
        <begin position="87"/>
        <end position="107"/>
    </location>
</feature>
<reference evidence="10 11" key="1">
    <citation type="journal article" date="2015" name="Genome Biol. Evol.">
        <title>Phylogenomic analyses indicate that early fungi evolved digesting cell walls of algal ancestors of land plants.</title>
        <authorList>
            <person name="Chang Y."/>
            <person name="Wang S."/>
            <person name="Sekimoto S."/>
            <person name="Aerts A.L."/>
            <person name="Choi C."/>
            <person name="Clum A."/>
            <person name="LaButti K.M."/>
            <person name="Lindquist E.A."/>
            <person name="Yee Ngan C."/>
            <person name="Ohm R.A."/>
            <person name="Salamov A.A."/>
            <person name="Grigoriev I.V."/>
            <person name="Spatafora J.W."/>
            <person name="Berbee M.L."/>
        </authorList>
    </citation>
    <scope>NUCLEOTIDE SEQUENCE [LARGE SCALE GENOMIC DNA]</scope>
    <source>
        <strain evidence="10 11">JEL478</strain>
    </source>
</reference>
<keyword evidence="5" id="KW-0747">Spliceosome</keyword>
<keyword evidence="4" id="KW-0507">mRNA processing</keyword>
<dbReference type="GO" id="GO:0071021">
    <property type="term" value="C:U2-type post-spliceosomal complex"/>
    <property type="evidence" value="ECO:0007669"/>
    <property type="project" value="TreeGrafter"/>
</dbReference>
<dbReference type="InterPro" id="IPR014906">
    <property type="entry name" value="PRP4-like"/>
</dbReference>
<dbReference type="Pfam" id="PF02840">
    <property type="entry name" value="Prp18"/>
    <property type="match status" value="1"/>
</dbReference>
<comment type="similarity">
    <text evidence="2">Belongs to the PRP18 family.</text>
</comment>
<feature type="region of interest" description="Disordered" evidence="8">
    <location>
        <begin position="36"/>
        <end position="131"/>
    </location>
</feature>
<dbReference type="STRING" id="1344416.A0A139ARN1"/>